<dbReference type="InterPro" id="IPR005823">
    <property type="entry name" value="Ribosomal_uL13_bac-type"/>
</dbReference>
<dbReference type="PIRSF" id="PIRSF002181">
    <property type="entry name" value="Ribosomal_L13"/>
    <property type="match status" value="1"/>
</dbReference>
<sequence>MLTTSIKPKDITRKWYIVDAKDKVLGRVASKIAPVLEGKNHTYYSPQWDMGDHVIVINAQRVALTGNKETDKKYYRHTGYPGGIKSERVADVRKKDAARLIEMAVRGMLPRNRLAKEMIKKMHIYVGGDHPHEAQQPEVLEV</sequence>
<dbReference type="AlphaFoldDB" id="A0A955LL02"/>
<evidence type="ECO:0000256" key="1">
    <source>
        <dbReference type="ARBA" id="ARBA00006227"/>
    </source>
</evidence>
<gene>
    <name evidence="5 6" type="primary">rplM</name>
    <name evidence="6" type="ORF">KC614_04605</name>
</gene>
<dbReference type="HAMAP" id="MF_01366">
    <property type="entry name" value="Ribosomal_uL13"/>
    <property type="match status" value="1"/>
</dbReference>
<comment type="similarity">
    <text evidence="1 5">Belongs to the universal ribosomal protein uL13 family.</text>
</comment>
<dbReference type="Pfam" id="PF00572">
    <property type="entry name" value="Ribosomal_L13"/>
    <property type="match status" value="1"/>
</dbReference>
<dbReference type="PANTHER" id="PTHR11545">
    <property type="entry name" value="RIBOSOMAL PROTEIN L13"/>
    <property type="match status" value="1"/>
</dbReference>
<dbReference type="NCBIfam" id="TIGR01066">
    <property type="entry name" value="rplM_bact"/>
    <property type="match status" value="1"/>
</dbReference>
<keyword evidence="3 5" id="KW-0687">Ribonucleoprotein</keyword>
<comment type="function">
    <text evidence="5">This protein is one of the early assembly proteins of the 50S ribosomal subunit, although it is not seen to bind rRNA by itself. It is important during the early stages of 50S assembly.</text>
</comment>
<evidence type="ECO:0000313" key="6">
    <source>
        <dbReference type="EMBL" id="MCA9392445.1"/>
    </source>
</evidence>
<dbReference type="GO" id="GO:0003735">
    <property type="term" value="F:structural constituent of ribosome"/>
    <property type="evidence" value="ECO:0007669"/>
    <property type="project" value="InterPro"/>
</dbReference>
<evidence type="ECO:0000256" key="4">
    <source>
        <dbReference type="ARBA" id="ARBA00035201"/>
    </source>
</evidence>
<dbReference type="GO" id="GO:0022625">
    <property type="term" value="C:cytosolic large ribosomal subunit"/>
    <property type="evidence" value="ECO:0007669"/>
    <property type="project" value="TreeGrafter"/>
</dbReference>
<comment type="caution">
    <text evidence="6">The sequence shown here is derived from an EMBL/GenBank/DDBJ whole genome shotgun (WGS) entry which is preliminary data.</text>
</comment>
<organism evidence="6 7">
    <name type="scientific">candidate division WWE3 bacterium</name>
    <dbReference type="NCBI Taxonomy" id="2053526"/>
    <lineage>
        <taxon>Bacteria</taxon>
        <taxon>Katanobacteria</taxon>
    </lineage>
</organism>
<dbReference type="Proteomes" id="UP000751518">
    <property type="component" value="Unassembled WGS sequence"/>
</dbReference>
<dbReference type="InterPro" id="IPR005822">
    <property type="entry name" value="Ribosomal_uL13"/>
</dbReference>
<dbReference type="SUPFAM" id="SSF52161">
    <property type="entry name" value="Ribosomal protein L13"/>
    <property type="match status" value="1"/>
</dbReference>
<reference evidence="6" key="1">
    <citation type="submission" date="2020-04" db="EMBL/GenBank/DDBJ databases">
        <authorList>
            <person name="Zhang T."/>
        </authorList>
    </citation>
    <scope>NUCLEOTIDE SEQUENCE</scope>
    <source>
        <strain evidence="6">HKST-UBA03</strain>
    </source>
</reference>
<accession>A0A955LL02</accession>
<comment type="subunit">
    <text evidence="5">Part of the 50S ribosomal subunit.</text>
</comment>
<evidence type="ECO:0000256" key="3">
    <source>
        <dbReference type="ARBA" id="ARBA00023274"/>
    </source>
</evidence>
<dbReference type="GO" id="GO:0006412">
    <property type="term" value="P:translation"/>
    <property type="evidence" value="ECO:0007669"/>
    <property type="project" value="UniProtKB-UniRule"/>
</dbReference>
<dbReference type="CDD" id="cd00392">
    <property type="entry name" value="Ribosomal_L13"/>
    <property type="match status" value="1"/>
</dbReference>
<keyword evidence="2 5" id="KW-0689">Ribosomal protein</keyword>
<dbReference type="FunFam" id="3.90.1180.10:FF:000001">
    <property type="entry name" value="50S ribosomal protein L13"/>
    <property type="match status" value="1"/>
</dbReference>
<dbReference type="InterPro" id="IPR036899">
    <property type="entry name" value="Ribosomal_uL13_sf"/>
</dbReference>
<proteinExistence type="inferred from homology"/>
<dbReference type="PANTHER" id="PTHR11545:SF2">
    <property type="entry name" value="LARGE RIBOSOMAL SUBUNIT PROTEIN UL13M"/>
    <property type="match status" value="1"/>
</dbReference>
<dbReference type="EMBL" id="JAGQKZ010000055">
    <property type="protein sequence ID" value="MCA9392445.1"/>
    <property type="molecule type" value="Genomic_DNA"/>
</dbReference>
<dbReference type="GO" id="GO:0003729">
    <property type="term" value="F:mRNA binding"/>
    <property type="evidence" value="ECO:0007669"/>
    <property type="project" value="UniProtKB-ARBA"/>
</dbReference>
<evidence type="ECO:0000256" key="2">
    <source>
        <dbReference type="ARBA" id="ARBA00022980"/>
    </source>
</evidence>
<evidence type="ECO:0000256" key="5">
    <source>
        <dbReference type="HAMAP-Rule" id="MF_01366"/>
    </source>
</evidence>
<name>A0A955LL02_UNCKA</name>
<evidence type="ECO:0000313" key="7">
    <source>
        <dbReference type="Proteomes" id="UP000751518"/>
    </source>
</evidence>
<dbReference type="Gene3D" id="3.90.1180.10">
    <property type="entry name" value="Ribosomal protein L13"/>
    <property type="match status" value="1"/>
</dbReference>
<protein>
    <recommendedName>
        <fullName evidence="4 5">Large ribosomal subunit protein uL13</fullName>
    </recommendedName>
</protein>
<reference evidence="6" key="2">
    <citation type="journal article" date="2021" name="Microbiome">
        <title>Successional dynamics and alternative stable states in a saline activated sludge microbial community over 9 years.</title>
        <authorList>
            <person name="Wang Y."/>
            <person name="Ye J."/>
            <person name="Ju F."/>
            <person name="Liu L."/>
            <person name="Boyd J.A."/>
            <person name="Deng Y."/>
            <person name="Parks D.H."/>
            <person name="Jiang X."/>
            <person name="Yin X."/>
            <person name="Woodcroft B.J."/>
            <person name="Tyson G.W."/>
            <person name="Hugenholtz P."/>
            <person name="Polz M.F."/>
            <person name="Zhang T."/>
        </authorList>
    </citation>
    <scope>NUCLEOTIDE SEQUENCE</scope>
    <source>
        <strain evidence="6">HKST-UBA03</strain>
    </source>
</reference>
<dbReference type="GO" id="GO:0017148">
    <property type="term" value="P:negative regulation of translation"/>
    <property type="evidence" value="ECO:0007669"/>
    <property type="project" value="TreeGrafter"/>
</dbReference>